<comment type="caution">
    <text evidence="3">The sequence shown here is derived from an EMBL/GenBank/DDBJ whole genome shotgun (WGS) entry which is preliminary data.</text>
</comment>
<dbReference type="AlphaFoldDB" id="A0AAE1J075"/>
<dbReference type="Gene3D" id="3.20.80.10">
    <property type="entry name" value="Regulatory factor, effector binding domain"/>
    <property type="match status" value="1"/>
</dbReference>
<dbReference type="SUPFAM" id="SSF55136">
    <property type="entry name" value="Probable bacterial effector-binding domain"/>
    <property type="match status" value="1"/>
</dbReference>
<dbReference type="FunFam" id="3.20.80.10:FF:000002">
    <property type="entry name" value="Heme-binding protein 2"/>
    <property type="match status" value="1"/>
</dbReference>
<feature type="signal peptide" evidence="2">
    <location>
        <begin position="1"/>
        <end position="28"/>
    </location>
</feature>
<feature type="chain" id="PRO_5041899304" evidence="2">
    <location>
        <begin position="29"/>
        <end position="222"/>
    </location>
</feature>
<organism evidence="3 4">
    <name type="scientific">Acacia crassicarpa</name>
    <name type="common">northern wattle</name>
    <dbReference type="NCBI Taxonomy" id="499986"/>
    <lineage>
        <taxon>Eukaryota</taxon>
        <taxon>Viridiplantae</taxon>
        <taxon>Streptophyta</taxon>
        <taxon>Embryophyta</taxon>
        <taxon>Tracheophyta</taxon>
        <taxon>Spermatophyta</taxon>
        <taxon>Magnoliopsida</taxon>
        <taxon>eudicotyledons</taxon>
        <taxon>Gunneridae</taxon>
        <taxon>Pentapetalae</taxon>
        <taxon>rosids</taxon>
        <taxon>fabids</taxon>
        <taxon>Fabales</taxon>
        <taxon>Fabaceae</taxon>
        <taxon>Caesalpinioideae</taxon>
        <taxon>mimosoid clade</taxon>
        <taxon>Acacieae</taxon>
        <taxon>Acacia</taxon>
    </lineage>
</organism>
<name>A0AAE1J075_9FABA</name>
<dbReference type="Pfam" id="PF04832">
    <property type="entry name" value="SOUL"/>
    <property type="match status" value="1"/>
</dbReference>
<sequence length="222" mass="24476">MKRAIIYLLCYLCMGLCHLSSKTKHVCAIEEPSYGVVRSESEFEIRLYNESSWMSASVRGSSFNLSIAIGFRRLYQYIQGANLNSSHIAFTAPILTSIASSSTSSSSGNVEYTVRFYMSPKYKGNPPESNPELKLHLDKWNSHCVAVRKFSGFARDDNIDKEIKALVSSINTHFPPGDSAVIQDKGSYAIAQYNGSHKLSGRLNEAWVTISGSSVVGCPTPK</sequence>
<proteinExistence type="inferred from homology"/>
<evidence type="ECO:0000313" key="4">
    <source>
        <dbReference type="Proteomes" id="UP001293593"/>
    </source>
</evidence>
<dbReference type="PANTHER" id="PTHR11220">
    <property type="entry name" value="HEME-BINDING PROTEIN-RELATED"/>
    <property type="match status" value="1"/>
</dbReference>
<dbReference type="InterPro" id="IPR011256">
    <property type="entry name" value="Reg_factor_effector_dom_sf"/>
</dbReference>
<evidence type="ECO:0000256" key="2">
    <source>
        <dbReference type="SAM" id="SignalP"/>
    </source>
</evidence>
<dbReference type="InterPro" id="IPR006917">
    <property type="entry name" value="SOUL_heme-bd"/>
</dbReference>
<gene>
    <name evidence="3" type="ORF">QN277_004364</name>
</gene>
<accession>A0AAE1J075</accession>
<evidence type="ECO:0000256" key="1">
    <source>
        <dbReference type="ARBA" id="ARBA00009817"/>
    </source>
</evidence>
<reference evidence="3" key="1">
    <citation type="submission" date="2023-10" db="EMBL/GenBank/DDBJ databases">
        <title>Chromosome-level genome of the transformable northern wattle, Acacia crassicarpa.</title>
        <authorList>
            <person name="Massaro I."/>
            <person name="Sinha N.R."/>
            <person name="Poethig S."/>
            <person name="Leichty A.R."/>
        </authorList>
    </citation>
    <scope>NUCLEOTIDE SEQUENCE</scope>
    <source>
        <strain evidence="3">Acra3RX</strain>
        <tissue evidence="3">Leaf</tissue>
    </source>
</reference>
<evidence type="ECO:0000313" key="3">
    <source>
        <dbReference type="EMBL" id="KAK4261357.1"/>
    </source>
</evidence>
<keyword evidence="4" id="KW-1185">Reference proteome</keyword>
<dbReference type="Proteomes" id="UP001293593">
    <property type="component" value="Unassembled WGS sequence"/>
</dbReference>
<dbReference type="PANTHER" id="PTHR11220:SF36">
    <property type="entry name" value="SOUL HEME-BINDING PROTEIN"/>
    <property type="match status" value="1"/>
</dbReference>
<protein>
    <submittedName>
        <fullName evidence="3">Uncharacterized protein</fullName>
    </submittedName>
</protein>
<comment type="similarity">
    <text evidence="1">Belongs to the HEBP family.</text>
</comment>
<keyword evidence="2" id="KW-0732">Signal</keyword>
<dbReference type="EMBL" id="JAWXYG010000010">
    <property type="protein sequence ID" value="KAK4261357.1"/>
    <property type="molecule type" value="Genomic_DNA"/>
</dbReference>